<dbReference type="EC" id="2.1.1.152" evidence="6"/>
<comment type="catalytic activity">
    <reaction evidence="6">
        <text>precorrin-5 + S-adenosyl-L-methionine + H2O = precorrin-6A + acetate + S-adenosyl-L-homocysteine + 2 H(+)</text>
        <dbReference type="Rhea" id="RHEA:18261"/>
        <dbReference type="ChEBI" id="CHEBI:15377"/>
        <dbReference type="ChEBI" id="CHEBI:15378"/>
        <dbReference type="ChEBI" id="CHEBI:30089"/>
        <dbReference type="ChEBI" id="CHEBI:57856"/>
        <dbReference type="ChEBI" id="CHEBI:59789"/>
        <dbReference type="ChEBI" id="CHEBI:77871"/>
        <dbReference type="ChEBI" id="CHEBI:77872"/>
        <dbReference type="EC" id="2.1.1.152"/>
    </reaction>
</comment>
<proteinExistence type="predicted"/>
<dbReference type="PANTHER" id="PTHR43467">
    <property type="entry name" value="COBALT-PRECORRIN-2 C(20)-METHYLTRANSFERASE"/>
    <property type="match status" value="1"/>
</dbReference>
<dbReference type="GO" id="GO:0032259">
    <property type="term" value="P:methylation"/>
    <property type="evidence" value="ECO:0007669"/>
    <property type="project" value="UniProtKB-KW"/>
</dbReference>
<dbReference type="PIRSF" id="PIRSF036525">
    <property type="entry name" value="CobF"/>
    <property type="match status" value="1"/>
</dbReference>
<dbReference type="InterPro" id="IPR014777">
    <property type="entry name" value="4pyrrole_Mease_sub1"/>
</dbReference>
<organism evidence="8 9">
    <name type="scientific">Marinibaculum pumilum</name>
    <dbReference type="NCBI Taxonomy" id="1766165"/>
    <lineage>
        <taxon>Bacteria</taxon>
        <taxon>Pseudomonadati</taxon>
        <taxon>Pseudomonadota</taxon>
        <taxon>Alphaproteobacteria</taxon>
        <taxon>Rhodospirillales</taxon>
        <taxon>Rhodospirillaceae</taxon>
        <taxon>Marinibaculum</taxon>
    </lineage>
</organism>
<dbReference type="GO" id="GO:0043819">
    <property type="term" value="F:precorrin-6A synthase (deacetylating) activity"/>
    <property type="evidence" value="ECO:0007669"/>
    <property type="project" value="UniProtKB-EC"/>
</dbReference>
<evidence type="ECO:0000313" key="8">
    <source>
        <dbReference type="EMBL" id="MFC3227004.1"/>
    </source>
</evidence>
<keyword evidence="9" id="KW-1185">Reference proteome</keyword>
<comment type="pathway">
    <text evidence="1">Cofactor biosynthesis; adenosylcobalamin biosynthesis.</text>
</comment>
<name>A0ABV7KXL2_9PROT</name>
<dbReference type="Gene3D" id="3.30.950.10">
    <property type="entry name" value="Methyltransferase, Cobalt-precorrin-4 Transmethylase, Domain 2"/>
    <property type="match status" value="1"/>
</dbReference>
<dbReference type="NCBIfam" id="TIGR02434">
    <property type="entry name" value="CobF"/>
    <property type="match status" value="1"/>
</dbReference>
<dbReference type="Gene3D" id="3.40.1010.10">
    <property type="entry name" value="Cobalt-precorrin-4 Transmethylase, Domain 1"/>
    <property type="match status" value="1"/>
</dbReference>
<evidence type="ECO:0000256" key="1">
    <source>
        <dbReference type="ARBA" id="ARBA00004953"/>
    </source>
</evidence>
<dbReference type="InterPro" id="IPR035996">
    <property type="entry name" value="4pyrrol_Methylase_sf"/>
</dbReference>
<dbReference type="InterPro" id="IPR014776">
    <property type="entry name" value="4pyrrole_Mease_sub2"/>
</dbReference>
<protein>
    <recommendedName>
        <fullName evidence="6">Precorrin-6A synthase [deacetylating]</fullName>
        <ecNumber evidence="6">2.1.1.152</ecNumber>
    </recommendedName>
</protein>
<dbReference type="InterPro" id="IPR012797">
    <property type="entry name" value="CobF"/>
</dbReference>
<sequence length="254" mass="27014">MTALYLVGIGTGDPGHLTLGAVAALNGADLILLPVKAGERGELAALRRALCATHLRDPAPPVTAFEMPERDPAIADYDARVRAWHDGIAARWAAAMSASGTAPASVALLVWGDPSLYDSTLRIAERLQANGAISAVHVVPGITAIQALCAAHRIPLNGIGQPVLVTTGRRLRADGWPADIPTVVVMLDGQCAFTTLLDRNLHIWWGAYLGMDREMLVAGPLADVSDRILAERQAARDRHGWIMDTYLLSAPADE</sequence>
<dbReference type="EMBL" id="JBHRTR010000019">
    <property type="protein sequence ID" value="MFC3227004.1"/>
    <property type="molecule type" value="Genomic_DNA"/>
</dbReference>
<dbReference type="CDD" id="cd11643">
    <property type="entry name" value="Precorrin-6A-synthase"/>
    <property type="match status" value="1"/>
</dbReference>
<dbReference type="RefSeq" id="WP_379899166.1">
    <property type="nucleotide sequence ID" value="NZ_JBHRTR010000019.1"/>
</dbReference>
<evidence type="ECO:0000256" key="3">
    <source>
        <dbReference type="ARBA" id="ARBA00022603"/>
    </source>
</evidence>
<comment type="caution">
    <text evidence="8">The sequence shown here is derived from an EMBL/GenBank/DDBJ whole genome shotgun (WGS) entry which is preliminary data.</text>
</comment>
<comment type="function">
    <text evidence="6">Catalyzes the methylation of C-1 in precorrin-5 and the subsequent extrusion of acetic acid from the resulting intermediate to form cobalt-precorrin-6A.</text>
</comment>
<accession>A0ABV7KXL2</accession>
<evidence type="ECO:0000256" key="4">
    <source>
        <dbReference type="ARBA" id="ARBA00022679"/>
    </source>
</evidence>
<evidence type="ECO:0000256" key="5">
    <source>
        <dbReference type="ARBA" id="ARBA00022691"/>
    </source>
</evidence>
<dbReference type="Proteomes" id="UP001595528">
    <property type="component" value="Unassembled WGS sequence"/>
</dbReference>
<evidence type="ECO:0000256" key="2">
    <source>
        <dbReference type="ARBA" id="ARBA00022573"/>
    </source>
</evidence>
<evidence type="ECO:0000259" key="7">
    <source>
        <dbReference type="Pfam" id="PF00590"/>
    </source>
</evidence>
<feature type="domain" description="Tetrapyrrole methylase" evidence="7">
    <location>
        <begin position="4"/>
        <end position="224"/>
    </location>
</feature>
<dbReference type="SUPFAM" id="SSF53790">
    <property type="entry name" value="Tetrapyrrole methylase"/>
    <property type="match status" value="1"/>
</dbReference>
<dbReference type="InterPro" id="IPR000878">
    <property type="entry name" value="4pyrrol_Mease"/>
</dbReference>
<keyword evidence="5 6" id="KW-0949">S-adenosyl-L-methionine</keyword>
<keyword evidence="4 6" id="KW-0808">Transferase</keyword>
<keyword evidence="2" id="KW-0169">Cobalamin biosynthesis</keyword>
<dbReference type="Pfam" id="PF00590">
    <property type="entry name" value="TP_methylase"/>
    <property type="match status" value="1"/>
</dbReference>
<reference evidence="9" key="1">
    <citation type="journal article" date="2019" name="Int. J. Syst. Evol. Microbiol.">
        <title>The Global Catalogue of Microorganisms (GCM) 10K type strain sequencing project: providing services to taxonomists for standard genome sequencing and annotation.</title>
        <authorList>
            <consortium name="The Broad Institute Genomics Platform"/>
            <consortium name="The Broad Institute Genome Sequencing Center for Infectious Disease"/>
            <person name="Wu L."/>
            <person name="Ma J."/>
        </authorList>
    </citation>
    <scope>NUCLEOTIDE SEQUENCE [LARGE SCALE GENOMIC DNA]</scope>
    <source>
        <strain evidence="9">KCTC 42964</strain>
    </source>
</reference>
<gene>
    <name evidence="8" type="primary">cobF</name>
    <name evidence="8" type="ORF">ACFOGJ_07180</name>
</gene>
<dbReference type="PANTHER" id="PTHR43467:SF1">
    <property type="entry name" value="PRECORRIN-6A SYNTHASE [DEACETYLATING]"/>
    <property type="match status" value="1"/>
</dbReference>
<keyword evidence="3 6" id="KW-0489">Methyltransferase</keyword>
<evidence type="ECO:0000313" key="9">
    <source>
        <dbReference type="Proteomes" id="UP001595528"/>
    </source>
</evidence>
<evidence type="ECO:0000256" key="6">
    <source>
        <dbReference type="PIRNR" id="PIRNR036525"/>
    </source>
</evidence>